<comment type="caution">
    <text evidence="1">The sequence shown here is derived from an EMBL/GenBank/DDBJ whole genome shotgun (WGS) entry which is preliminary data.</text>
</comment>
<dbReference type="Proteomes" id="UP001156629">
    <property type="component" value="Unassembled WGS sequence"/>
</dbReference>
<protein>
    <submittedName>
        <fullName evidence="1">Uncharacterized protein</fullName>
    </submittedName>
</protein>
<keyword evidence="2" id="KW-1185">Reference proteome</keyword>
<evidence type="ECO:0000313" key="1">
    <source>
        <dbReference type="EMBL" id="GLQ66896.1"/>
    </source>
</evidence>
<evidence type="ECO:0000313" key="2">
    <source>
        <dbReference type="Proteomes" id="UP001156629"/>
    </source>
</evidence>
<reference evidence="2" key="1">
    <citation type="journal article" date="2019" name="Int. J. Syst. Evol. Microbiol.">
        <title>The Global Catalogue of Microorganisms (GCM) 10K type strain sequencing project: providing services to taxonomists for standard genome sequencing and annotation.</title>
        <authorList>
            <consortium name="The Broad Institute Genomics Platform"/>
            <consortium name="The Broad Institute Genome Sequencing Center for Infectious Disease"/>
            <person name="Wu L."/>
            <person name="Ma J."/>
        </authorList>
    </citation>
    <scope>NUCLEOTIDE SEQUENCE [LARGE SCALE GENOMIC DNA]</scope>
    <source>
        <strain evidence="2">NBRC 3266</strain>
    </source>
</reference>
<proteinExistence type="predicted"/>
<accession>A0ABQ5WTK7</accession>
<sequence length="87" mass="9763">MSFVFRGLSFWYFAEREGSSPAARTINLLKIQRKTAFGVKMGVYPTVFPILGELDACYESWAHSIISGVLSLRTSGFGWVEARSRIP</sequence>
<dbReference type="EMBL" id="BSNV01000038">
    <property type="protein sequence ID" value="GLQ66896.1"/>
    <property type="molecule type" value="Genomic_DNA"/>
</dbReference>
<organism evidence="1 2">
    <name type="scientific">Gluconobacter kondonii</name>
    <dbReference type="NCBI Taxonomy" id="941463"/>
    <lineage>
        <taxon>Bacteria</taxon>
        <taxon>Pseudomonadati</taxon>
        <taxon>Pseudomonadota</taxon>
        <taxon>Alphaproteobacteria</taxon>
        <taxon>Acetobacterales</taxon>
        <taxon>Acetobacteraceae</taxon>
        <taxon>Gluconobacter</taxon>
    </lineage>
</organism>
<gene>
    <name evidence="1" type="ORF">GCM10007870_24810</name>
</gene>
<name>A0ABQ5WTK7_9PROT</name>